<protein>
    <submittedName>
        <fullName evidence="2">Uncharacterized protein</fullName>
    </submittedName>
</protein>
<dbReference type="Proteomes" id="UP000287166">
    <property type="component" value="Unassembled WGS sequence"/>
</dbReference>
<feature type="compositionally biased region" description="Acidic residues" evidence="1">
    <location>
        <begin position="183"/>
        <end position="193"/>
    </location>
</feature>
<accession>A0A401GL48</accession>
<keyword evidence="3" id="KW-1185">Reference proteome</keyword>
<dbReference type="RefSeq" id="XP_027613810.1">
    <property type="nucleotide sequence ID" value="XM_027758009.1"/>
</dbReference>
<feature type="compositionally biased region" description="Basic and acidic residues" evidence="1">
    <location>
        <begin position="143"/>
        <end position="182"/>
    </location>
</feature>
<evidence type="ECO:0000256" key="1">
    <source>
        <dbReference type="SAM" id="MobiDB-lite"/>
    </source>
</evidence>
<evidence type="ECO:0000313" key="2">
    <source>
        <dbReference type="EMBL" id="GBE82897.1"/>
    </source>
</evidence>
<dbReference type="EMBL" id="BFAD01000004">
    <property type="protein sequence ID" value="GBE82897.1"/>
    <property type="molecule type" value="Genomic_DNA"/>
</dbReference>
<sequence>MVLRIGGWVLTFDQVRTWLELGGQDTKNLELYELSGALEDWFKKRKIDDMLPIPTDYPHGSKQPVIMLVTRYHPDPAATVARYTRFVERDVDREVKRRVLEETGFKDDDLRWVTVADPYFQYPVVYKRPRNYVLWPETGVPPQKDRAEKMADADKKGTVEDKEDGEKKEDAGDTVDGDKKEEGDEESDVTQTV</sequence>
<feature type="region of interest" description="Disordered" evidence="1">
    <location>
        <begin position="136"/>
        <end position="193"/>
    </location>
</feature>
<name>A0A401GL48_9APHY</name>
<dbReference type="InParanoid" id="A0A401GL48"/>
<dbReference type="OrthoDB" id="3170088at2759"/>
<gene>
    <name evidence="2" type="ORF">SCP_0412840</name>
</gene>
<proteinExistence type="predicted"/>
<dbReference type="AlphaFoldDB" id="A0A401GL48"/>
<reference evidence="2 3" key="1">
    <citation type="journal article" date="2018" name="Sci. Rep.">
        <title>Genome sequence of the cauliflower mushroom Sparassis crispa (Hanabiratake) and its association with beneficial usage.</title>
        <authorList>
            <person name="Kiyama R."/>
            <person name="Furutani Y."/>
            <person name="Kawaguchi K."/>
            <person name="Nakanishi T."/>
        </authorList>
    </citation>
    <scope>NUCLEOTIDE SEQUENCE [LARGE SCALE GENOMIC DNA]</scope>
</reference>
<dbReference type="GeneID" id="38779814"/>
<evidence type="ECO:0000313" key="3">
    <source>
        <dbReference type="Proteomes" id="UP000287166"/>
    </source>
</evidence>
<organism evidence="2 3">
    <name type="scientific">Sparassis crispa</name>
    <dbReference type="NCBI Taxonomy" id="139825"/>
    <lineage>
        <taxon>Eukaryota</taxon>
        <taxon>Fungi</taxon>
        <taxon>Dikarya</taxon>
        <taxon>Basidiomycota</taxon>
        <taxon>Agaricomycotina</taxon>
        <taxon>Agaricomycetes</taxon>
        <taxon>Polyporales</taxon>
        <taxon>Sparassidaceae</taxon>
        <taxon>Sparassis</taxon>
    </lineage>
</organism>
<comment type="caution">
    <text evidence="2">The sequence shown here is derived from an EMBL/GenBank/DDBJ whole genome shotgun (WGS) entry which is preliminary data.</text>
</comment>